<dbReference type="EMBL" id="JALGBI010000004">
    <property type="protein sequence ID" value="MCJ0766107.1"/>
    <property type="molecule type" value="Genomic_DNA"/>
</dbReference>
<evidence type="ECO:0000256" key="5">
    <source>
        <dbReference type="ARBA" id="ARBA00023136"/>
    </source>
</evidence>
<evidence type="ECO:0000256" key="3">
    <source>
        <dbReference type="ARBA" id="ARBA00022692"/>
    </source>
</evidence>
<keyword evidence="5" id="KW-0472">Membrane</keyword>
<dbReference type="InterPro" id="IPR023353">
    <property type="entry name" value="LemA-like_dom_sf"/>
</dbReference>
<evidence type="ECO:0000256" key="2">
    <source>
        <dbReference type="ARBA" id="ARBA00008854"/>
    </source>
</evidence>
<keyword evidence="7" id="KW-1185">Reference proteome</keyword>
<dbReference type="AlphaFoldDB" id="A0A9X1VZ43"/>
<dbReference type="PANTHER" id="PTHR34478:SF2">
    <property type="entry name" value="MEMBRANE PROTEIN"/>
    <property type="match status" value="1"/>
</dbReference>
<evidence type="ECO:0000313" key="6">
    <source>
        <dbReference type="EMBL" id="MCJ0766107.1"/>
    </source>
</evidence>
<dbReference type="PANTHER" id="PTHR34478">
    <property type="entry name" value="PROTEIN LEMA"/>
    <property type="match status" value="1"/>
</dbReference>
<protein>
    <submittedName>
        <fullName evidence="6">LemA family protein</fullName>
    </submittedName>
</protein>
<dbReference type="RefSeq" id="WP_243309711.1">
    <property type="nucleotide sequence ID" value="NZ_JALGBI010000004.1"/>
</dbReference>
<dbReference type="GO" id="GO:0016020">
    <property type="term" value="C:membrane"/>
    <property type="evidence" value="ECO:0007669"/>
    <property type="project" value="UniProtKB-SubCell"/>
</dbReference>
<evidence type="ECO:0000256" key="1">
    <source>
        <dbReference type="ARBA" id="ARBA00004167"/>
    </source>
</evidence>
<dbReference type="SUPFAM" id="SSF140478">
    <property type="entry name" value="LemA-like"/>
    <property type="match status" value="1"/>
</dbReference>
<comment type="caution">
    <text evidence="6">The sequence shown here is derived from an EMBL/GenBank/DDBJ whole genome shotgun (WGS) entry which is preliminary data.</text>
</comment>
<dbReference type="Pfam" id="PF04011">
    <property type="entry name" value="LemA"/>
    <property type="match status" value="1"/>
</dbReference>
<sequence>MSWTLTLWGALAVLLFWSVGAYNRLVRLRGEALQAFTALDAQLRQQVALAQACLPTAEAAGPAQPGEPVDAATALRAGLQGAAAQFDASLAAVRAKPLDAQAVAALAAAQDVLAMAWQRLRNEAHDLAGAAVPDTLQAEWQQLGTHTRAAAGGFDQTVARYNEAIRQFPAVLLAWLFGFQAARGLGAA</sequence>
<accession>A0A9X1VZ43</accession>
<dbReference type="Proteomes" id="UP001139447">
    <property type="component" value="Unassembled WGS sequence"/>
</dbReference>
<name>A0A9X1VZ43_9BURK</name>
<dbReference type="Gene3D" id="1.20.1440.20">
    <property type="entry name" value="LemA-like domain"/>
    <property type="match status" value="1"/>
</dbReference>
<evidence type="ECO:0000256" key="4">
    <source>
        <dbReference type="ARBA" id="ARBA00022989"/>
    </source>
</evidence>
<keyword evidence="3" id="KW-0812">Transmembrane</keyword>
<proteinExistence type="inferred from homology"/>
<evidence type="ECO:0000313" key="7">
    <source>
        <dbReference type="Proteomes" id="UP001139447"/>
    </source>
</evidence>
<comment type="similarity">
    <text evidence="2">Belongs to the LemA family.</text>
</comment>
<keyword evidence="4" id="KW-1133">Transmembrane helix</keyword>
<gene>
    <name evidence="6" type="ORF">MMF98_23085</name>
</gene>
<organism evidence="6 7">
    <name type="scientific">Variovorax terrae</name>
    <dbReference type="NCBI Taxonomy" id="2923278"/>
    <lineage>
        <taxon>Bacteria</taxon>
        <taxon>Pseudomonadati</taxon>
        <taxon>Pseudomonadota</taxon>
        <taxon>Betaproteobacteria</taxon>
        <taxon>Burkholderiales</taxon>
        <taxon>Comamonadaceae</taxon>
        <taxon>Variovorax</taxon>
    </lineage>
</organism>
<dbReference type="InterPro" id="IPR007156">
    <property type="entry name" value="MamQ_LemA"/>
</dbReference>
<comment type="subcellular location">
    <subcellularLocation>
        <location evidence="1">Membrane</location>
        <topology evidence="1">Single-pass membrane protein</topology>
    </subcellularLocation>
</comment>
<reference evidence="6" key="1">
    <citation type="submission" date="2022-03" db="EMBL/GenBank/DDBJ databases">
        <authorList>
            <person name="Woo C.Y."/>
        </authorList>
    </citation>
    <scope>NUCLEOTIDE SEQUENCE</scope>
    <source>
        <strain evidence="6">CYS-02</strain>
    </source>
</reference>